<name>A0A444RWD0_VERDA</name>
<evidence type="ECO:0000313" key="3">
    <source>
        <dbReference type="EMBL" id="RXG45457.1"/>
    </source>
</evidence>
<dbReference type="EMBL" id="RSDZ01000064">
    <property type="protein sequence ID" value="RXG45457.1"/>
    <property type="molecule type" value="Genomic_DNA"/>
</dbReference>
<protein>
    <recommendedName>
        <fullName evidence="5">Methyltransferase</fullName>
    </recommendedName>
</protein>
<reference evidence="3 4" key="1">
    <citation type="submission" date="2018-12" db="EMBL/GenBank/DDBJ databases">
        <title>Genome of Verticillium dahliae isolate Getta Getta.</title>
        <authorList>
            <person name="Gardiner D.M."/>
        </authorList>
    </citation>
    <scope>NUCLEOTIDE SEQUENCE [LARGE SCALE GENOMIC DNA]</scope>
    <source>
        <strain evidence="3 4">Getta Getta</strain>
    </source>
</reference>
<dbReference type="GO" id="GO:0008168">
    <property type="term" value="F:methyltransferase activity"/>
    <property type="evidence" value="ECO:0007669"/>
    <property type="project" value="TreeGrafter"/>
</dbReference>
<organism evidence="3 4">
    <name type="scientific">Verticillium dahliae</name>
    <name type="common">Verticillium wilt</name>
    <dbReference type="NCBI Taxonomy" id="27337"/>
    <lineage>
        <taxon>Eukaryota</taxon>
        <taxon>Fungi</taxon>
        <taxon>Dikarya</taxon>
        <taxon>Ascomycota</taxon>
        <taxon>Pezizomycotina</taxon>
        <taxon>Sordariomycetes</taxon>
        <taxon>Hypocreomycetidae</taxon>
        <taxon>Glomerellales</taxon>
        <taxon>Plectosphaerellaceae</taxon>
        <taxon>Verticillium</taxon>
    </lineage>
</organism>
<accession>A0A444RWD0</accession>
<dbReference type="PANTHER" id="PTHR43591">
    <property type="entry name" value="METHYLTRANSFERASE"/>
    <property type="match status" value="1"/>
</dbReference>
<evidence type="ECO:0000256" key="2">
    <source>
        <dbReference type="SAM" id="MobiDB-lite"/>
    </source>
</evidence>
<gene>
    <name evidence="3" type="ORF">VDGE_02765</name>
</gene>
<feature type="region of interest" description="Disordered" evidence="2">
    <location>
        <begin position="277"/>
        <end position="300"/>
    </location>
</feature>
<dbReference type="Pfam" id="PF13489">
    <property type="entry name" value="Methyltransf_23"/>
    <property type="match status" value="1"/>
</dbReference>
<evidence type="ECO:0000256" key="1">
    <source>
        <dbReference type="ARBA" id="ARBA00038158"/>
    </source>
</evidence>
<evidence type="ECO:0008006" key="5">
    <source>
        <dbReference type="Google" id="ProtNLM"/>
    </source>
</evidence>
<feature type="region of interest" description="Disordered" evidence="2">
    <location>
        <begin position="1"/>
        <end position="36"/>
    </location>
</feature>
<dbReference type="Gene3D" id="3.40.50.150">
    <property type="entry name" value="Vaccinia Virus protein VP39"/>
    <property type="match status" value="1"/>
</dbReference>
<comment type="caution">
    <text evidence="3">The sequence shown here is derived from an EMBL/GenBank/DDBJ whole genome shotgun (WGS) entry which is preliminary data.</text>
</comment>
<dbReference type="AlphaFoldDB" id="A0A444RWD0"/>
<dbReference type="SUPFAM" id="SSF53335">
    <property type="entry name" value="S-adenosyl-L-methionine-dependent methyltransferases"/>
    <property type="match status" value="1"/>
</dbReference>
<dbReference type="InterPro" id="IPR029063">
    <property type="entry name" value="SAM-dependent_MTases_sf"/>
</dbReference>
<comment type="similarity">
    <text evidence="1">Belongs to the methyltransferase superfamily. LaeA methyltransferase family.</text>
</comment>
<proteinExistence type="inferred from homology"/>
<dbReference type="Proteomes" id="UP000288725">
    <property type="component" value="Chromosome 3"/>
</dbReference>
<dbReference type="PANTHER" id="PTHR43591:SF10">
    <property type="entry name" value="ABC TRANSMEMBRANE TYPE-1 DOMAIN-CONTAINING PROTEIN-RELATED"/>
    <property type="match status" value="1"/>
</dbReference>
<evidence type="ECO:0000313" key="4">
    <source>
        <dbReference type="Proteomes" id="UP000288725"/>
    </source>
</evidence>
<dbReference type="CDD" id="cd02440">
    <property type="entry name" value="AdoMet_MTases"/>
    <property type="match status" value="1"/>
</dbReference>
<sequence>MGSDARTACPDASGQGTADDDSDASDYSSVSTIDDLPPIRAYGHTYHGSGTILTPNDESERARLEIQHSLFQLCLDGALTSARLPVPTGRPLSILDIGAGTGAWAIAMAAQHPTASIRGVDVSAALLPTAVPPNVVFEVSDANEPWAAQPLNLDFVHVRNLVGGGVRDFKALYAQAFQHLRPGGQIEVAEVRSRWFDFEDDGPGASQGAESELTMEGAVMPASREFEMGLAEYSQQLGIDFDPIPKVSGWLEDVGFEKVMEKNARSLLPHGDVPRTGSELLISHSGSQPPTPRRPLVTGSTNGQPWTALILTSPSAKSNQPLPHPPAWCAPSASSAGGHWLDVTPDRALRRWTLFSTPPSAVGPRTWL</sequence>